<dbReference type="GO" id="GO:0003700">
    <property type="term" value="F:DNA-binding transcription factor activity"/>
    <property type="evidence" value="ECO:0007669"/>
    <property type="project" value="InterPro"/>
</dbReference>
<dbReference type="InterPro" id="IPR018060">
    <property type="entry name" value="HTH_AraC"/>
</dbReference>
<keyword evidence="2" id="KW-0238">DNA-binding</keyword>
<evidence type="ECO:0000313" key="7">
    <source>
        <dbReference type="Proteomes" id="UP000519972"/>
    </source>
</evidence>
<dbReference type="Proteomes" id="UP000519972">
    <property type="component" value="Unassembled WGS sequence"/>
</dbReference>
<gene>
    <name evidence="6" type="ORF">G9X64_03670</name>
</gene>
<organism evidence="6 7">
    <name type="scientific">Rhizobium sophorae</name>
    <dbReference type="NCBI Taxonomy" id="1535242"/>
    <lineage>
        <taxon>Bacteria</taxon>
        <taxon>Pseudomonadati</taxon>
        <taxon>Pseudomonadota</taxon>
        <taxon>Alphaproteobacteria</taxon>
        <taxon>Hyphomicrobiales</taxon>
        <taxon>Rhizobiaceae</taxon>
        <taxon>Rhizobium/Agrobacterium group</taxon>
        <taxon>Rhizobium</taxon>
    </lineage>
</organism>
<feature type="domain" description="HTH araC/xylS-type" evidence="5">
    <location>
        <begin position="33"/>
        <end position="114"/>
    </location>
</feature>
<keyword evidence="1" id="KW-0805">Transcription regulation</keyword>
<dbReference type="PROSITE" id="PS01124">
    <property type="entry name" value="HTH_ARAC_FAMILY_2"/>
    <property type="match status" value="1"/>
</dbReference>
<reference evidence="6 7" key="1">
    <citation type="submission" date="2020-02" db="EMBL/GenBank/DDBJ databases">
        <authorList>
            <person name="Sun Q."/>
        </authorList>
    </citation>
    <scope>NUCLEOTIDE SEQUENCE [LARGE SCALE GENOMIC DNA]</scope>
    <source>
        <strain evidence="6 7">CCBAU 03386</strain>
    </source>
</reference>
<name>A0A7Y3WD33_9HYPH</name>
<dbReference type="SMART" id="SM00342">
    <property type="entry name" value="HTH_ARAC"/>
    <property type="match status" value="1"/>
</dbReference>
<dbReference type="GO" id="GO:0043565">
    <property type="term" value="F:sequence-specific DNA binding"/>
    <property type="evidence" value="ECO:0007669"/>
    <property type="project" value="InterPro"/>
</dbReference>
<proteinExistence type="predicted"/>
<keyword evidence="7" id="KW-1185">Reference proteome</keyword>
<feature type="region of interest" description="Disordered" evidence="4">
    <location>
        <begin position="123"/>
        <end position="148"/>
    </location>
</feature>
<keyword evidence="3" id="KW-0804">Transcription</keyword>
<dbReference type="AlphaFoldDB" id="A0A7Y3WD33"/>
<dbReference type="PANTHER" id="PTHR46796">
    <property type="entry name" value="HTH-TYPE TRANSCRIPTIONAL ACTIVATOR RHAS-RELATED"/>
    <property type="match status" value="1"/>
</dbReference>
<dbReference type="Pfam" id="PF12833">
    <property type="entry name" value="HTH_18"/>
    <property type="match status" value="1"/>
</dbReference>
<comment type="caution">
    <text evidence="6">The sequence shown here is derived from an EMBL/GenBank/DDBJ whole genome shotgun (WGS) entry which is preliminary data.</text>
</comment>
<evidence type="ECO:0000256" key="3">
    <source>
        <dbReference type="ARBA" id="ARBA00023163"/>
    </source>
</evidence>
<evidence type="ECO:0000256" key="1">
    <source>
        <dbReference type="ARBA" id="ARBA00023015"/>
    </source>
</evidence>
<dbReference type="Gene3D" id="1.10.10.60">
    <property type="entry name" value="Homeodomain-like"/>
    <property type="match status" value="1"/>
</dbReference>
<dbReference type="EMBL" id="JABFCN010000003">
    <property type="protein sequence ID" value="NNU35609.1"/>
    <property type="molecule type" value="Genomic_DNA"/>
</dbReference>
<protein>
    <submittedName>
        <fullName evidence="6">Helix-turn-helix domain-containing protein</fullName>
    </submittedName>
</protein>
<evidence type="ECO:0000256" key="2">
    <source>
        <dbReference type="ARBA" id="ARBA00023125"/>
    </source>
</evidence>
<dbReference type="PANTHER" id="PTHR46796:SF6">
    <property type="entry name" value="ARAC SUBFAMILY"/>
    <property type="match status" value="1"/>
</dbReference>
<evidence type="ECO:0000256" key="4">
    <source>
        <dbReference type="SAM" id="MobiDB-lite"/>
    </source>
</evidence>
<evidence type="ECO:0000259" key="5">
    <source>
        <dbReference type="PROSITE" id="PS01124"/>
    </source>
</evidence>
<evidence type="ECO:0000313" key="6">
    <source>
        <dbReference type="EMBL" id="NNU35609.1"/>
    </source>
</evidence>
<sequence>MQRQEKLATGRACVAVRKTPDIGAWRGSFNTVNRALALIEDGALDENGDVATLAERVEVGERHLRRLFREHLGASPIGVAQTRCVHLAKQLLHETHLPMSEAALASGFGSIRGFNGDIPDAVRSQPKLAAPDRGIRDPGRGGLRDGAASLPCAV</sequence>
<accession>A0A7Y3WD33</accession>
<feature type="compositionally biased region" description="Basic and acidic residues" evidence="4">
    <location>
        <begin position="133"/>
        <end position="143"/>
    </location>
</feature>
<dbReference type="InterPro" id="IPR050204">
    <property type="entry name" value="AraC_XylS_family_regulators"/>
</dbReference>